<evidence type="ECO:0008006" key="5">
    <source>
        <dbReference type="Google" id="ProtNLM"/>
    </source>
</evidence>
<evidence type="ECO:0000256" key="2">
    <source>
        <dbReference type="ARBA" id="ARBA00022553"/>
    </source>
</evidence>
<reference evidence="4" key="1">
    <citation type="submission" date="2022-08" db="UniProtKB">
        <authorList>
            <consortium name="EnsemblMetazoa"/>
        </authorList>
    </citation>
    <scope>IDENTIFICATION</scope>
    <source>
        <strain evidence="4">EBRO</strain>
    </source>
</reference>
<dbReference type="EnsemblMetazoa" id="AATE003711-RA">
    <property type="protein sequence ID" value="AATE003711-PA.1"/>
    <property type="gene ID" value="AATE003711"/>
</dbReference>
<dbReference type="VEuPathDB" id="VectorBase:AATE003711"/>
<organism evidence="4">
    <name type="scientific">Anopheles atroparvus</name>
    <name type="common">European mosquito</name>
    <dbReference type="NCBI Taxonomy" id="41427"/>
    <lineage>
        <taxon>Eukaryota</taxon>
        <taxon>Metazoa</taxon>
        <taxon>Ecdysozoa</taxon>
        <taxon>Arthropoda</taxon>
        <taxon>Hexapoda</taxon>
        <taxon>Insecta</taxon>
        <taxon>Pterygota</taxon>
        <taxon>Neoptera</taxon>
        <taxon>Endopterygota</taxon>
        <taxon>Diptera</taxon>
        <taxon>Nematocera</taxon>
        <taxon>Culicoidea</taxon>
        <taxon>Culicidae</taxon>
        <taxon>Anophelinae</taxon>
        <taxon>Anopheles</taxon>
    </lineage>
</organism>
<evidence type="ECO:0000256" key="1">
    <source>
        <dbReference type="ARBA" id="ARBA00004170"/>
    </source>
</evidence>
<evidence type="ECO:0000256" key="3">
    <source>
        <dbReference type="ARBA" id="ARBA00023136"/>
    </source>
</evidence>
<comment type="subcellular location">
    <subcellularLocation>
        <location evidence="1">Membrane</location>
        <topology evidence="1">Peripheral membrane protein</topology>
    </subcellularLocation>
</comment>
<dbReference type="AlphaFoldDB" id="A0A182IQT1"/>
<dbReference type="STRING" id="41427.A0A182IQT1"/>
<dbReference type="GO" id="GO:0016020">
    <property type="term" value="C:membrane"/>
    <property type="evidence" value="ECO:0007669"/>
    <property type="project" value="UniProtKB-SubCell"/>
</dbReference>
<evidence type="ECO:0000313" key="4">
    <source>
        <dbReference type="EnsemblMetazoa" id="AATE003711-PA.1"/>
    </source>
</evidence>
<proteinExistence type="predicted"/>
<dbReference type="PANTHER" id="PTHR28664">
    <property type="entry name" value="TIGHT JUNCTION-ASSOCIATED PROTEIN 1"/>
    <property type="match status" value="1"/>
</dbReference>
<sequence length="264" mass="29476">YARALEGWLIGCQRESASVQGRDPRRQCPEEDLGKLARVGFSIEPHRVGEGFHLQQNCEVQLAAEIEVLKSALADKHSQLLAMESACLQESDRQVELEDSIIAWQDKYERLYESHKRVQKLNQNLEDKLLKLVDRNSGERAQLTSDVATLSVRLAQANYNIQSLKREIERYKTDISVAIQLLQCKPDSFVSPKLSSLPIEIQSKVATYMRLDTNSHSDSEGSTSGVGMATTNSYHVLPASDSPPPICPFPPTAMVYSMRGLGKC</sequence>
<keyword evidence="3" id="KW-0472">Membrane</keyword>
<keyword evidence="2" id="KW-0597">Phosphoprotein</keyword>
<name>A0A182IQT1_ANOAO</name>
<dbReference type="InterPro" id="IPR043441">
    <property type="entry name" value="Tjap1/BEGAIN"/>
</dbReference>
<dbReference type="PANTHER" id="PTHR28664:SF4">
    <property type="entry name" value="TIGHT JUNCTION-ASSOCIATED PROTEIN 1"/>
    <property type="match status" value="1"/>
</dbReference>
<protein>
    <recommendedName>
        <fullName evidence="5">Tight junction-associated protein 1 domain-containing protein</fullName>
    </recommendedName>
</protein>
<accession>A0A182IQT1</accession>